<dbReference type="EMBL" id="KY092484">
    <property type="protein sequence ID" value="APD18800.1"/>
    <property type="molecule type" value="Genomic_DNA"/>
</dbReference>
<feature type="region of interest" description="Disordered" evidence="1">
    <location>
        <begin position="1"/>
        <end position="26"/>
    </location>
</feature>
<feature type="region of interest" description="Disordered" evidence="1">
    <location>
        <begin position="89"/>
        <end position="134"/>
    </location>
</feature>
<evidence type="ECO:0000256" key="1">
    <source>
        <dbReference type="SAM" id="MobiDB-lite"/>
    </source>
</evidence>
<keyword evidence="3" id="KW-1185">Reference proteome</keyword>
<reference evidence="2 3" key="1">
    <citation type="submission" date="2016-11" db="EMBL/GenBank/DDBJ databases">
        <authorList>
            <person name="Donegan-Quick R."/>
            <person name="Bryant T.D."/>
            <person name="Hughes K.A."/>
            <person name="Quiroz D.E."/>
            <person name="Nayek S."/>
            <person name="Syed N."/>
            <person name="Wagner P.E."/>
            <person name="Kim T."/>
            <person name="Visi D.K."/>
            <person name="Allen M.S."/>
            <person name="Hughes L.E."/>
            <person name="Garlena R.A."/>
            <person name="Russell D.A."/>
            <person name="Pope W.H."/>
            <person name="Jacobs-Sera D."/>
            <person name="Hendrix R.W."/>
            <person name="Hatfull G.F."/>
        </authorList>
    </citation>
    <scope>NUCLEOTIDE SEQUENCE [LARGE SCALE GENOMIC DNA]</scope>
</reference>
<name>A0A1J0MCU4_9CAUD</name>
<evidence type="ECO:0000313" key="2">
    <source>
        <dbReference type="EMBL" id="APD18800.1"/>
    </source>
</evidence>
<proteinExistence type="predicted"/>
<protein>
    <submittedName>
        <fullName evidence="2">Uncharacterized protein</fullName>
    </submittedName>
</protein>
<organism evidence="2 3">
    <name type="scientific">Streptomyces phage Raleigh</name>
    <dbReference type="NCBI Taxonomy" id="1920312"/>
    <lineage>
        <taxon>Viruses</taxon>
        <taxon>Duplodnaviria</taxon>
        <taxon>Heunggongvirae</taxon>
        <taxon>Uroviricota</taxon>
        <taxon>Caudoviricetes</taxon>
        <taxon>Raleighvirus</taxon>
        <taxon>Raleighvirus raleigh</taxon>
    </lineage>
</organism>
<sequence>MGNNNSTDRRPAKKSGPPAAGDRPSLRIDDELAADLAEIMRVHPTFADAVRRAVGQLATQYRTAWANNVCPSDTAPVLLAYQLTNPATLRRTPPVARRMPPPPPSEQLRPVFSETLLGGTPPPARPDAQRPART</sequence>
<gene>
    <name evidence="2" type="ORF">SEA_RALEIGH_52</name>
</gene>
<evidence type="ECO:0000313" key="3">
    <source>
        <dbReference type="Proteomes" id="UP000222578"/>
    </source>
</evidence>
<dbReference type="Proteomes" id="UP000222578">
    <property type="component" value="Segment"/>
</dbReference>
<accession>A0A1J0MCU4</accession>